<accession>A0A3T0KS30</accession>
<sequence length="114" mass="13215">MKKICFTFLIFNLFIISGCSNDYKYQPGKDTVEIYGDGTYQILSGNTNTLANVETQENPEEIVFKYKEEKPLVFVIGESGYTILNYQTGEIKKYKKMNEIPTKQRKVFMEIAKD</sequence>
<name>A0A3T0KS30_9BACI</name>
<protein>
    <submittedName>
        <fullName evidence="1">Uncharacterized protein</fullName>
    </submittedName>
</protein>
<evidence type="ECO:0000313" key="2">
    <source>
        <dbReference type="Proteomes" id="UP000283095"/>
    </source>
</evidence>
<proteinExistence type="predicted"/>
<dbReference type="EMBL" id="CP026095">
    <property type="protein sequence ID" value="AZV43098.1"/>
    <property type="molecule type" value="Genomic_DNA"/>
</dbReference>
<dbReference type="Proteomes" id="UP000283095">
    <property type="component" value="Chromosome"/>
</dbReference>
<reference evidence="1 2" key="1">
    <citation type="submission" date="2018-01" db="EMBL/GenBank/DDBJ databases">
        <title>Bacillus asahii Genome sequencing and assembly.</title>
        <authorList>
            <person name="Jiang H."/>
            <person name="Feng Y."/>
            <person name="Zhao F."/>
            <person name="Lin X."/>
        </authorList>
    </citation>
    <scope>NUCLEOTIDE SEQUENCE [LARGE SCALE GENOMIC DNA]</scope>
    <source>
        <strain evidence="1 2">OM18</strain>
    </source>
</reference>
<gene>
    <name evidence="1" type="ORF">BAOM_2489</name>
</gene>
<dbReference type="AlphaFoldDB" id="A0A3T0KS30"/>
<dbReference type="PROSITE" id="PS51257">
    <property type="entry name" value="PROKAR_LIPOPROTEIN"/>
    <property type="match status" value="1"/>
</dbReference>
<dbReference type="RefSeq" id="WP_127760415.1">
    <property type="nucleotide sequence ID" value="NZ_CP026095.1"/>
</dbReference>
<organism evidence="1 2">
    <name type="scientific">Peribacillus asahii</name>
    <dbReference type="NCBI Taxonomy" id="228899"/>
    <lineage>
        <taxon>Bacteria</taxon>
        <taxon>Bacillati</taxon>
        <taxon>Bacillota</taxon>
        <taxon>Bacilli</taxon>
        <taxon>Bacillales</taxon>
        <taxon>Bacillaceae</taxon>
        <taxon>Peribacillus</taxon>
    </lineage>
</organism>
<evidence type="ECO:0000313" key="1">
    <source>
        <dbReference type="EMBL" id="AZV43098.1"/>
    </source>
</evidence>
<dbReference type="OrthoDB" id="2935669at2"/>
<dbReference type="KEGG" id="pasa:BAOM_2489"/>